<evidence type="ECO:0000259" key="1">
    <source>
        <dbReference type="PROSITE" id="PS51832"/>
    </source>
</evidence>
<dbReference type="InterPro" id="IPR006675">
    <property type="entry name" value="HDIG_dom"/>
</dbReference>
<dbReference type="InterPro" id="IPR037522">
    <property type="entry name" value="HD_GYP_dom"/>
</dbReference>
<organism evidence="2 3">
    <name type="scientific">Clostridium punense</name>
    <dbReference type="NCBI Taxonomy" id="1054297"/>
    <lineage>
        <taxon>Bacteria</taxon>
        <taxon>Bacillati</taxon>
        <taxon>Bacillota</taxon>
        <taxon>Clostridia</taxon>
        <taxon>Eubacteriales</taxon>
        <taxon>Clostridiaceae</taxon>
        <taxon>Clostridium</taxon>
    </lineage>
</organism>
<dbReference type="PROSITE" id="PS51832">
    <property type="entry name" value="HD_GYP"/>
    <property type="match status" value="1"/>
</dbReference>
<dbReference type="Pfam" id="PF13487">
    <property type="entry name" value="HD_5"/>
    <property type="match status" value="1"/>
</dbReference>
<keyword evidence="3" id="KW-1185">Reference proteome</keyword>
<dbReference type="RefSeq" id="WP_021285086.1">
    <property type="nucleotide sequence ID" value="NZ_JAGGLL010000006.1"/>
</dbReference>
<dbReference type="Gene3D" id="1.10.3210.10">
    <property type="entry name" value="Hypothetical protein af1432"/>
    <property type="match status" value="1"/>
</dbReference>
<dbReference type="SMART" id="SM00471">
    <property type="entry name" value="HDc"/>
    <property type="match status" value="1"/>
</dbReference>
<name>A0ABS4K0B4_9CLOT</name>
<dbReference type="SUPFAM" id="SSF109604">
    <property type="entry name" value="HD-domain/PDEase-like"/>
    <property type="match status" value="1"/>
</dbReference>
<dbReference type="NCBIfam" id="TIGR00277">
    <property type="entry name" value="HDIG"/>
    <property type="match status" value="1"/>
</dbReference>
<evidence type="ECO:0000313" key="2">
    <source>
        <dbReference type="EMBL" id="MBP2021232.1"/>
    </source>
</evidence>
<reference evidence="2 3" key="1">
    <citation type="submission" date="2021-03" db="EMBL/GenBank/DDBJ databases">
        <title>Genomic Encyclopedia of Type Strains, Phase IV (KMG-IV): sequencing the most valuable type-strain genomes for metagenomic binning, comparative biology and taxonomic classification.</title>
        <authorList>
            <person name="Goeker M."/>
        </authorList>
    </citation>
    <scope>NUCLEOTIDE SEQUENCE [LARGE SCALE GENOMIC DNA]</scope>
    <source>
        <strain evidence="2 3">DSM 28650</strain>
    </source>
</reference>
<evidence type="ECO:0000313" key="3">
    <source>
        <dbReference type="Proteomes" id="UP001519308"/>
    </source>
</evidence>
<gene>
    <name evidence="2" type="ORF">J2Z44_001023</name>
</gene>
<dbReference type="InterPro" id="IPR003607">
    <property type="entry name" value="HD/PDEase_dom"/>
</dbReference>
<proteinExistence type="predicted"/>
<comment type="caution">
    <text evidence="2">The sequence shown here is derived from an EMBL/GenBank/DDBJ whole genome shotgun (WGS) entry which is preliminary data.</text>
</comment>
<dbReference type="CDD" id="cd00077">
    <property type="entry name" value="HDc"/>
    <property type="match status" value="1"/>
</dbReference>
<dbReference type="PANTHER" id="PTHR43155:SF2">
    <property type="entry name" value="CYCLIC DI-GMP PHOSPHODIESTERASE PA4108"/>
    <property type="match status" value="1"/>
</dbReference>
<dbReference type="Proteomes" id="UP001519308">
    <property type="component" value="Unassembled WGS sequence"/>
</dbReference>
<dbReference type="EMBL" id="JAGGLL010000006">
    <property type="protein sequence ID" value="MBP2021232.1"/>
    <property type="molecule type" value="Genomic_DNA"/>
</dbReference>
<dbReference type="PANTHER" id="PTHR43155">
    <property type="entry name" value="CYCLIC DI-GMP PHOSPHODIESTERASE PA4108-RELATED"/>
    <property type="match status" value="1"/>
</dbReference>
<feature type="domain" description="HD-GYP" evidence="1">
    <location>
        <begin position="103"/>
        <end position="299"/>
    </location>
</feature>
<accession>A0ABS4K0B4</accession>
<sequence>MRKTKINLLECNEGEIVAEDIVAPYGSKLVVKNTRINNYIIYKLKSFNVNHIWVYKHQQDAGYEKLKSKYKANVLDFKNVFNDIAKGEKFRPNSINNIVQSMKEETNYNNIVRLLTAIKSADEYTYNHSINVGFYCWLNASWHDFSKRDTYSLIQAGLLHDIGKTKIPIDILNKPGKLKEDEFEIIKKHSVYGYDIVRETHEITEEVKSSILMHHERQDGSGYPYGLKGKEISKFAQIISLCDVYDALTSERVYKKGDNPFEAFQFLQTIGIRIFDMNILKTFMDNLSGLLVGSKVLLSNDKIGEIVYVPLNNITNPIISVDAEFIELSEAKNINIVKFI</sequence>
<protein>
    <submittedName>
        <fullName evidence="2">Nucleotidyltransferase with HDIG domain</fullName>
    </submittedName>
</protein>